<comment type="caution">
    <text evidence="2">The sequence shown here is derived from an EMBL/GenBank/DDBJ whole genome shotgun (WGS) entry which is preliminary data.</text>
</comment>
<dbReference type="InterPro" id="IPR029058">
    <property type="entry name" value="AB_hydrolase_fold"/>
</dbReference>
<organism evidence="2 3">
    <name type="scientific">Rhizoctonia solani</name>
    <dbReference type="NCBI Taxonomy" id="456999"/>
    <lineage>
        <taxon>Eukaryota</taxon>
        <taxon>Fungi</taxon>
        <taxon>Dikarya</taxon>
        <taxon>Basidiomycota</taxon>
        <taxon>Agaricomycotina</taxon>
        <taxon>Agaricomycetes</taxon>
        <taxon>Cantharellales</taxon>
        <taxon>Ceratobasidiaceae</taxon>
        <taxon>Rhizoctonia</taxon>
    </lineage>
</organism>
<evidence type="ECO:0000259" key="1">
    <source>
        <dbReference type="Pfam" id="PF01764"/>
    </source>
</evidence>
<dbReference type="EMBL" id="CAJMWS010000319">
    <property type="protein sequence ID" value="CAE6418145.1"/>
    <property type="molecule type" value="Genomic_DNA"/>
</dbReference>
<dbReference type="SUPFAM" id="SSF53474">
    <property type="entry name" value="alpha/beta-Hydrolases"/>
    <property type="match status" value="1"/>
</dbReference>
<proteinExistence type="predicted"/>
<name>A0A8H2X7K2_9AGAM</name>
<dbReference type="GO" id="GO:0006629">
    <property type="term" value="P:lipid metabolic process"/>
    <property type="evidence" value="ECO:0007669"/>
    <property type="project" value="InterPro"/>
</dbReference>
<reference evidence="2" key="1">
    <citation type="submission" date="2021-01" db="EMBL/GenBank/DDBJ databases">
        <authorList>
            <person name="Kaushik A."/>
        </authorList>
    </citation>
    <scope>NUCLEOTIDE SEQUENCE</scope>
    <source>
        <strain evidence="2">AG1-1C</strain>
    </source>
</reference>
<accession>A0A8H2X7K2</accession>
<evidence type="ECO:0000313" key="3">
    <source>
        <dbReference type="Proteomes" id="UP000663846"/>
    </source>
</evidence>
<dbReference type="Proteomes" id="UP000663846">
    <property type="component" value="Unassembled WGS sequence"/>
</dbReference>
<sequence>VGNKAFANCVDATIPDFRRITNKRDPVPLIPPMVSDYSHPSGEIHINMDGMWHSCAGQENLNRNCSVGEAWLNVPNWFEHDGPYAGGAKTREGAIF</sequence>
<dbReference type="InterPro" id="IPR002921">
    <property type="entry name" value="Fungal_lipase-type"/>
</dbReference>
<protein>
    <recommendedName>
        <fullName evidence="1">Fungal lipase-type domain-containing protein</fullName>
    </recommendedName>
</protein>
<dbReference type="Gene3D" id="3.40.50.1820">
    <property type="entry name" value="alpha/beta hydrolase"/>
    <property type="match status" value="1"/>
</dbReference>
<feature type="non-terminal residue" evidence="2">
    <location>
        <position position="1"/>
    </location>
</feature>
<evidence type="ECO:0000313" key="2">
    <source>
        <dbReference type="EMBL" id="CAE6418145.1"/>
    </source>
</evidence>
<dbReference type="Pfam" id="PF01764">
    <property type="entry name" value="Lipase_3"/>
    <property type="match status" value="1"/>
</dbReference>
<gene>
    <name evidence="2" type="ORF">RDB_LOCUS80929</name>
</gene>
<dbReference type="AlphaFoldDB" id="A0A8H2X7K2"/>
<feature type="domain" description="Fungal lipase-type" evidence="1">
    <location>
        <begin position="1"/>
        <end position="33"/>
    </location>
</feature>